<dbReference type="Proteomes" id="UP000355283">
    <property type="component" value="Unassembled WGS sequence"/>
</dbReference>
<keyword evidence="4" id="KW-1185">Reference proteome</keyword>
<evidence type="ECO:0000313" key="3">
    <source>
        <dbReference type="EMBL" id="TFJ82378.1"/>
    </source>
</evidence>
<gene>
    <name evidence="3" type="ORF">NSK_006289</name>
</gene>
<evidence type="ECO:0000256" key="2">
    <source>
        <dbReference type="SAM" id="Phobius"/>
    </source>
</evidence>
<protein>
    <recommendedName>
        <fullName evidence="5">START domain-containing protein</fullName>
    </recommendedName>
</protein>
<dbReference type="SUPFAM" id="SSF55961">
    <property type="entry name" value="Bet v1-like"/>
    <property type="match status" value="1"/>
</dbReference>
<feature type="region of interest" description="Disordered" evidence="1">
    <location>
        <begin position="369"/>
        <end position="402"/>
    </location>
</feature>
<keyword evidence="2" id="KW-1133">Transmembrane helix</keyword>
<organism evidence="3 4">
    <name type="scientific">Nannochloropsis salina CCMP1776</name>
    <dbReference type="NCBI Taxonomy" id="1027361"/>
    <lineage>
        <taxon>Eukaryota</taxon>
        <taxon>Sar</taxon>
        <taxon>Stramenopiles</taxon>
        <taxon>Ochrophyta</taxon>
        <taxon>Eustigmatophyceae</taxon>
        <taxon>Eustigmatales</taxon>
        <taxon>Monodopsidaceae</taxon>
        <taxon>Microchloropsis</taxon>
        <taxon>Microchloropsis salina</taxon>
    </lineage>
</organism>
<sequence>MQNEEEGANIVTTLLTPPPFGPPANVRERHREERREDEVQRADFGQERATGRPGGGGVRQRARLDRGHVRGGRRGGRDRGGIGDGEEVVAPEKVESWPRLRGLLALAVVVMFVEAVILMQVANYNQSFWEGGPVMEVEEVRCDGRGDRNERREGGGFISSVRHWMKEHTEAQALWQRYRAIRGEFESFLQEREDQAKPRGWAVLARSRDSRLCVSIRWPDPLKPGQGIPLMIAEGLYLNTTPQALWEAMRVRKCVNAREGEREGGREGREEGRGLARAAHDVLDVRQALRRSLPPSLPSSLPPLPPPPPSTLTTMPLLDPFFESYTQLKVYGPQTEIGRRSTKRLLVYGKRDFLVASFEETLSAAPSAVVPTRKGAGATEGKGRRPAHTASRKDGGGQPRPSRAFVTASISLPWSTAGDLPPDVLREEPGYVRASQDLVGYYAASGEIENAAHALIIMRTDLKGNIPHWVFSKSVGTTGMHFLQTLEAVAGAPRRRWRLWP</sequence>
<feature type="region of interest" description="Disordered" evidence="1">
    <location>
        <begin position="1"/>
        <end position="85"/>
    </location>
</feature>
<feature type="transmembrane region" description="Helical" evidence="2">
    <location>
        <begin position="103"/>
        <end position="122"/>
    </location>
</feature>
<comment type="caution">
    <text evidence="3">The sequence shown here is derived from an EMBL/GenBank/DDBJ whole genome shotgun (WGS) entry which is preliminary data.</text>
</comment>
<dbReference type="Gene3D" id="3.30.530.20">
    <property type="match status" value="1"/>
</dbReference>
<evidence type="ECO:0008006" key="5">
    <source>
        <dbReference type="Google" id="ProtNLM"/>
    </source>
</evidence>
<keyword evidence="2" id="KW-0472">Membrane</keyword>
<proteinExistence type="predicted"/>
<evidence type="ECO:0000313" key="4">
    <source>
        <dbReference type="Proteomes" id="UP000355283"/>
    </source>
</evidence>
<dbReference type="InterPro" id="IPR023393">
    <property type="entry name" value="START-like_dom_sf"/>
</dbReference>
<dbReference type="AlphaFoldDB" id="A0A4D9D143"/>
<dbReference type="EMBL" id="SDOX01000113">
    <property type="protein sequence ID" value="TFJ82378.1"/>
    <property type="molecule type" value="Genomic_DNA"/>
</dbReference>
<dbReference type="OrthoDB" id="197616at2759"/>
<name>A0A4D9D143_9STRA</name>
<feature type="compositionally biased region" description="Basic and acidic residues" evidence="1">
    <location>
        <begin position="26"/>
        <end position="50"/>
    </location>
</feature>
<keyword evidence="2" id="KW-0812">Transmembrane</keyword>
<evidence type="ECO:0000256" key="1">
    <source>
        <dbReference type="SAM" id="MobiDB-lite"/>
    </source>
</evidence>
<accession>A0A4D9D143</accession>
<reference evidence="3 4" key="1">
    <citation type="submission" date="2019-01" db="EMBL/GenBank/DDBJ databases">
        <title>Nuclear Genome Assembly of the Microalgal Biofuel strain Nannochloropsis salina CCMP1776.</title>
        <authorList>
            <person name="Hovde B."/>
        </authorList>
    </citation>
    <scope>NUCLEOTIDE SEQUENCE [LARGE SCALE GENOMIC DNA]</scope>
    <source>
        <strain evidence="3 4">CCMP1776</strain>
    </source>
</reference>